<accession>A0A1M4YUQ7</accession>
<dbReference type="CDD" id="cd02196">
    <property type="entry name" value="PurM"/>
    <property type="match status" value="1"/>
</dbReference>
<dbReference type="GO" id="GO:0004641">
    <property type="term" value="F:phosphoribosylformylglycinamidine cyclo-ligase activity"/>
    <property type="evidence" value="ECO:0007669"/>
    <property type="project" value="UniProtKB-UniRule"/>
</dbReference>
<dbReference type="STRING" id="1122195.SAMN02745164_01770"/>
<dbReference type="InterPro" id="IPR010918">
    <property type="entry name" value="PurM-like_C_dom"/>
</dbReference>
<evidence type="ECO:0000256" key="5">
    <source>
        <dbReference type="ARBA" id="ARBA00022598"/>
    </source>
</evidence>
<keyword evidence="12" id="KW-0963">Cytoplasm</keyword>
<name>A0A1M4YUQ7_MARH1</name>
<dbReference type="PANTHER" id="PTHR10520">
    <property type="entry name" value="TRIFUNCTIONAL PURINE BIOSYNTHETIC PROTEIN ADENOSINE-3-RELATED"/>
    <property type="match status" value="1"/>
</dbReference>
<dbReference type="GO" id="GO:0046084">
    <property type="term" value="P:adenine biosynthetic process"/>
    <property type="evidence" value="ECO:0007669"/>
    <property type="project" value="TreeGrafter"/>
</dbReference>
<evidence type="ECO:0000256" key="6">
    <source>
        <dbReference type="ARBA" id="ARBA00022741"/>
    </source>
</evidence>
<dbReference type="GO" id="GO:0005829">
    <property type="term" value="C:cytosol"/>
    <property type="evidence" value="ECO:0007669"/>
    <property type="project" value="TreeGrafter"/>
</dbReference>
<sequence>MDYKTSGVNIDEANKMISGIKDKLKDNADMYAGIFPLQDVAKNYENPLLVASTDGVGTKMVLLEERKRWDIVARDLVGMVLNDLVCIGAKPLFFLDYYATGKLDSKDGTKFLDQLIKVLNEVDCKLIGGETAELPGLLVNNRVDVAGFGVGIVEKKEILGKNKVKEGDILIGLRSNGIHSNGYSLVRKLLKEGKISFFEELISPTKLMINQTLKVKKYIHAAAHITGGGIEENLLRVIPDGLSAKIVVNWEFNNVFKEILNAGISLKESFKVFNMGIGMIYILDKRNLSKIKELLPEEEIIELGKIVRGEKKVKISF</sequence>
<gene>
    <name evidence="12" type="primary">purM</name>
    <name evidence="15" type="ORF">SAMN02745164_01770</name>
</gene>
<evidence type="ECO:0000256" key="7">
    <source>
        <dbReference type="ARBA" id="ARBA00022840"/>
    </source>
</evidence>
<evidence type="ECO:0000256" key="4">
    <source>
        <dbReference type="ARBA" id="ARBA00020367"/>
    </source>
</evidence>
<comment type="subcellular location">
    <subcellularLocation>
        <location evidence="12">Cytoplasm</location>
    </subcellularLocation>
</comment>
<proteinExistence type="inferred from homology"/>
<evidence type="ECO:0000256" key="9">
    <source>
        <dbReference type="ARBA" id="ARBA00032931"/>
    </source>
</evidence>
<evidence type="ECO:0000256" key="2">
    <source>
        <dbReference type="ARBA" id="ARBA00010280"/>
    </source>
</evidence>
<keyword evidence="6 12" id="KW-0547">Nucleotide-binding</keyword>
<dbReference type="Proteomes" id="UP000184334">
    <property type="component" value="Unassembled WGS sequence"/>
</dbReference>
<keyword evidence="12" id="KW-0658">Purine biosynthesis</keyword>
<dbReference type="Pfam" id="PF02769">
    <property type="entry name" value="AIRS_C"/>
    <property type="match status" value="1"/>
</dbReference>
<keyword evidence="7 12" id="KW-0067">ATP-binding</keyword>
<evidence type="ECO:0000313" key="16">
    <source>
        <dbReference type="Proteomes" id="UP000184334"/>
    </source>
</evidence>
<dbReference type="EMBL" id="FQUI01000034">
    <property type="protein sequence ID" value="SHF09539.1"/>
    <property type="molecule type" value="Genomic_DNA"/>
</dbReference>
<reference evidence="15" key="1">
    <citation type="submission" date="2016-11" db="EMBL/GenBank/DDBJ databases">
        <authorList>
            <person name="Varghese N."/>
            <person name="Submissions S."/>
        </authorList>
    </citation>
    <scope>NUCLEOTIDE SEQUENCE [LARGE SCALE GENOMIC DNA]</scope>
    <source>
        <strain evidence="15">DSM 16785</strain>
    </source>
</reference>
<dbReference type="HAMAP" id="MF_00741">
    <property type="entry name" value="AIRS"/>
    <property type="match status" value="1"/>
</dbReference>
<dbReference type="Gene3D" id="3.30.1330.10">
    <property type="entry name" value="PurM-like, N-terminal domain"/>
    <property type="match status" value="1"/>
</dbReference>
<evidence type="ECO:0000256" key="1">
    <source>
        <dbReference type="ARBA" id="ARBA00004686"/>
    </source>
</evidence>
<dbReference type="GO" id="GO:0006189">
    <property type="term" value="P:'de novo' IMP biosynthetic process"/>
    <property type="evidence" value="ECO:0007669"/>
    <property type="project" value="UniProtKB-UniRule"/>
</dbReference>
<dbReference type="SUPFAM" id="SSF56042">
    <property type="entry name" value="PurM C-terminal domain-like"/>
    <property type="match status" value="1"/>
</dbReference>
<evidence type="ECO:0000256" key="3">
    <source>
        <dbReference type="ARBA" id="ARBA00013047"/>
    </source>
</evidence>
<protein>
    <recommendedName>
        <fullName evidence="4 12">Phosphoribosylformylglycinamidine cyclo-ligase</fullName>
        <ecNumber evidence="3 12">6.3.3.1</ecNumber>
    </recommendedName>
    <alternativeName>
        <fullName evidence="9 12">AIR synthase</fullName>
    </alternativeName>
    <alternativeName>
        <fullName evidence="10 12">AIRS</fullName>
    </alternativeName>
    <alternativeName>
        <fullName evidence="8 12">Phosphoribosyl-aminoimidazole synthetase</fullName>
    </alternativeName>
</protein>
<dbReference type="InterPro" id="IPR016188">
    <property type="entry name" value="PurM-like_N"/>
</dbReference>
<dbReference type="InterPro" id="IPR004733">
    <property type="entry name" value="PurM_cligase"/>
</dbReference>
<keyword evidence="16" id="KW-1185">Reference proteome</keyword>
<dbReference type="RefSeq" id="WP_072865512.1">
    <property type="nucleotide sequence ID" value="NZ_FQUI01000034.1"/>
</dbReference>
<comment type="catalytic activity">
    <reaction evidence="11 12">
        <text>2-formamido-N(1)-(5-O-phospho-beta-D-ribosyl)acetamidine + ATP = 5-amino-1-(5-phospho-beta-D-ribosyl)imidazole + ADP + phosphate + H(+)</text>
        <dbReference type="Rhea" id="RHEA:23032"/>
        <dbReference type="ChEBI" id="CHEBI:15378"/>
        <dbReference type="ChEBI" id="CHEBI:30616"/>
        <dbReference type="ChEBI" id="CHEBI:43474"/>
        <dbReference type="ChEBI" id="CHEBI:137981"/>
        <dbReference type="ChEBI" id="CHEBI:147287"/>
        <dbReference type="ChEBI" id="CHEBI:456216"/>
        <dbReference type="EC" id="6.3.3.1"/>
    </reaction>
</comment>
<feature type="domain" description="PurM-like C-terminal" evidence="14">
    <location>
        <begin position="165"/>
        <end position="311"/>
    </location>
</feature>
<evidence type="ECO:0000259" key="14">
    <source>
        <dbReference type="Pfam" id="PF02769"/>
    </source>
</evidence>
<evidence type="ECO:0000259" key="13">
    <source>
        <dbReference type="Pfam" id="PF00586"/>
    </source>
</evidence>
<comment type="similarity">
    <text evidence="2 12">Belongs to the AIR synthase family.</text>
</comment>
<dbReference type="InterPro" id="IPR036921">
    <property type="entry name" value="PurM-like_N_sf"/>
</dbReference>
<dbReference type="UniPathway" id="UPA00074">
    <property type="reaction ID" value="UER00129"/>
</dbReference>
<evidence type="ECO:0000256" key="11">
    <source>
        <dbReference type="ARBA" id="ARBA00049057"/>
    </source>
</evidence>
<organism evidence="15 16">
    <name type="scientific">Marinitoga hydrogenitolerans (strain DSM 16785 / JCM 12826 / AT1271)</name>
    <dbReference type="NCBI Taxonomy" id="1122195"/>
    <lineage>
        <taxon>Bacteria</taxon>
        <taxon>Thermotogati</taxon>
        <taxon>Thermotogota</taxon>
        <taxon>Thermotogae</taxon>
        <taxon>Petrotogales</taxon>
        <taxon>Petrotogaceae</taxon>
        <taxon>Marinitoga</taxon>
    </lineage>
</organism>
<dbReference type="Gene3D" id="3.90.650.10">
    <property type="entry name" value="PurM-like C-terminal domain"/>
    <property type="match status" value="1"/>
</dbReference>
<comment type="pathway">
    <text evidence="1 12">Purine metabolism; IMP biosynthesis via de novo pathway; 5-amino-1-(5-phospho-D-ribosyl)imidazole from N(2)-formyl-N(1)-(5-phospho-D-ribosyl)glycinamide: step 2/2.</text>
</comment>
<dbReference type="GO" id="GO:0004637">
    <property type="term" value="F:phosphoribosylamine-glycine ligase activity"/>
    <property type="evidence" value="ECO:0007669"/>
    <property type="project" value="TreeGrafter"/>
</dbReference>
<dbReference type="EC" id="6.3.3.1" evidence="3 12"/>
<dbReference type="SUPFAM" id="SSF55326">
    <property type="entry name" value="PurM N-terminal domain-like"/>
    <property type="match status" value="1"/>
</dbReference>
<evidence type="ECO:0000256" key="10">
    <source>
        <dbReference type="ARBA" id="ARBA00033093"/>
    </source>
</evidence>
<dbReference type="GO" id="GO:0005524">
    <property type="term" value="F:ATP binding"/>
    <property type="evidence" value="ECO:0007669"/>
    <property type="project" value="UniProtKB-KW"/>
</dbReference>
<dbReference type="OrthoDB" id="9802507at2"/>
<feature type="domain" description="PurM-like N-terminal" evidence="13">
    <location>
        <begin position="48"/>
        <end position="153"/>
    </location>
</feature>
<evidence type="ECO:0000313" key="15">
    <source>
        <dbReference type="EMBL" id="SHF09539.1"/>
    </source>
</evidence>
<evidence type="ECO:0000256" key="8">
    <source>
        <dbReference type="ARBA" id="ARBA00031908"/>
    </source>
</evidence>
<comment type="caution">
    <text evidence="15">The sequence shown here is derived from an EMBL/GenBank/DDBJ whole genome shotgun (WGS) entry which is preliminary data.</text>
</comment>
<dbReference type="NCBIfam" id="TIGR00878">
    <property type="entry name" value="purM"/>
    <property type="match status" value="1"/>
</dbReference>
<dbReference type="PANTHER" id="PTHR10520:SF12">
    <property type="entry name" value="TRIFUNCTIONAL PURINE BIOSYNTHETIC PROTEIN ADENOSINE-3"/>
    <property type="match status" value="1"/>
</dbReference>
<dbReference type="InterPro" id="IPR036676">
    <property type="entry name" value="PurM-like_C_sf"/>
</dbReference>
<evidence type="ECO:0000256" key="12">
    <source>
        <dbReference type="HAMAP-Rule" id="MF_00741"/>
    </source>
</evidence>
<keyword evidence="5 12" id="KW-0436">Ligase</keyword>
<dbReference type="AlphaFoldDB" id="A0A1M4YUQ7"/>
<dbReference type="Pfam" id="PF00586">
    <property type="entry name" value="AIRS"/>
    <property type="match status" value="1"/>
</dbReference>